<dbReference type="EMBL" id="FN596251">
    <property type="protein sequence ID" value="CBI34697.3"/>
    <property type="molecule type" value="Genomic_DNA"/>
</dbReference>
<reference evidence="2" key="1">
    <citation type="journal article" date="2007" name="Nature">
        <title>The grapevine genome sequence suggests ancestral hexaploidization in major angiosperm phyla.</title>
        <authorList>
            <consortium name="The French-Italian Public Consortium for Grapevine Genome Characterization."/>
            <person name="Jaillon O."/>
            <person name="Aury J.-M."/>
            <person name="Noel B."/>
            <person name="Policriti A."/>
            <person name="Clepet C."/>
            <person name="Casagrande A."/>
            <person name="Choisne N."/>
            <person name="Aubourg S."/>
            <person name="Vitulo N."/>
            <person name="Jubin C."/>
            <person name="Vezzi A."/>
            <person name="Legeai F."/>
            <person name="Hugueney P."/>
            <person name="Dasilva C."/>
            <person name="Horner D."/>
            <person name="Mica E."/>
            <person name="Jublot D."/>
            <person name="Poulain J."/>
            <person name="Bruyere C."/>
            <person name="Billault A."/>
            <person name="Segurens B."/>
            <person name="Gouyvenoux M."/>
            <person name="Ugarte E."/>
            <person name="Cattonaro F."/>
            <person name="Anthouard V."/>
            <person name="Vico V."/>
            <person name="Del Fabbro C."/>
            <person name="Alaux M."/>
            <person name="Di Gaspero G."/>
            <person name="Dumas V."/>
            <person name="Felice N."/>
            <person name="Paillard S."/>
            <person name="Juman I."/>
            <person name="Moroldo M."/>
            <person name="Scalabrin S."/>
            <person name="Canaguier A."/>
            <person name="Le Clainche I."/>
            <person name="Malacrida G."/>
            <person name="Durand E."/>
            <person name="Pesole G."/>
            <person name="Laucou V."/>
            <person name="Chatelet P."/>
            <person name="Merdinoglu D."/>
            <person name="Delledonne M."/>
            <person name="Pezzotti M."/>
            <person name="Lecharny A."/>
            <person name="Scarpelli C."/>
            <person name="Artiguenave F."/>
            <person name="Pe M.E."/>
            <person name="Valle G."/>
            <person name="Morgante M."/>
            <person name="Caboche M."/>
            <person name="Adam-Blondon A.-F."/>
            <person name="Weissenbach J."/>
            <person name="Quetier F."/>
            <person name="Wincker P."/>
        </authorList>
    </citation>
    <scope>NUCLEOTIDE SEQUENCE [LARGE SCALE GENOMIC DNA]</scope>
    <source>
        <strain evidence="2">cv. Pinot noir / PN40024</strain>
    </source>
</reference>
<keyword evidence="2" id="KW-1185">Reference proteome</keyword>
<dbReference type="Proteomes" id="UP000009183">
    <property type="component" value="Chromosome 2"/>
</dbReference>
<accession>D7TW22</accession>
<dbReference type="AlphaFoldDB" id="D7TW22"/>
<dbReference type="PaxDb" id="29760-VIT_02s0025g03800.t01"/>
<evidence type="ECO:0000313" key="2">
    <source>
        <dbReference type="Proteomes" id="UP000009183"/>
    </source>
</evidence>
<sequence>MVSVYLAVSSNRDFRQMMRTFYSIFESLSINFLWGSPIREGGRREGKKEKGIGEGRSLILEAKGNEGFSHIA</sequence>
<gene>
    <name evidence="1" type="ordered locus">VIT_02s0025g03800</name>
</gene>
<organism evidence="1 2">
    <name type="scientific">Vitis vinifera</name>
    <name type="common">Grape</name>
    <dbReference type="NCBI Taxonomy" id="29760"/>
    <lineage>
        <taxon>Eukaryota</taxon>
        <taxon>Viridiplantae</taxon>
        <taxon>Streptophyta</taxon>
        <taxon>Embryophyta</taxon>
        <taxon>Tracheophyta</taxon>
        <taxon>Spermatophyta</taxon>
        <taxon>Magnoliopsida</taxon>
        <taxon>eudicotyledons</taxon>
        <taxon>Gunneridae</taxon>
        <taxon>Pentapetalae</taxon>
        <taxon>rosids</taxon>
        <taxon>Vitales</taxon>
        <taxon>Vitaceae</taxon>
        <taxon>Viteae</taxon>
        <taxon>Vitis</taxon>
    </lineage>
</organism>
<protein>
    <submittedName>
        <fullName evidence="1">Uncharacterized protein</fullName>
    </submittedName>
</protein>
<proteinExistence type="predicted"/>
<dbReference type="HOGENOM" id="CLU_2727397_0_0_1"/>
<name>D7TW22_VITVI</name>
<dbReference type="InParanoid" id="D7TW22"/>
<evidence type="ECO:0000313" key="1">
    <source>
        <dbReference type="EMBL" id="CBI34697.3"/>
    </source>
</evidence>
<dbReference type="STRING" id="29760.D7TW22"/>